<feature type="region of interest" description="Disordered" evidence="1">
    <location>
        <begin position="73"/>
        <end position="218"/>
    </location>
</feature>
<feature type="compositionally biased region" description="Low complexity" evidence="1">
    <location>
        <begin position="122"/>
        <end position="136"/>
    </location>
</feature>
<dbReference type="Proteomes" id="UP001189429">
    <property type="component" value="Unassembled WGS sequence"/>
</dbReference>
<evidence type="ECO:0000256" key="1">
    <source>
        <dbReference type="SAM" id="MobiDB-lite"/>
    </source>
</evidence>
<feature type="compositionally biased region" description="Basic residues" evidence="1">
    <location>
        <begin position="90"/>
        <end position="100"/>
    </location>
</feature>
<feature type="non-terminal residue" evidence="2">
    <location>
        <position position="1"/>
    </location>
</feature>
<evidence type="ECO:0000313" key="2">
    <source>
        <dbReference type="EMBL" id="CAK0875582.1"/>
    </source>
</evidence>
<comment type="caution">
    <text evidence="2">The sequence shown here is derived from an EMBL/GenBank/DDBJ whole genome shotgun (WGS) entry which is preliminary data.</text>
</comment>
<reference evidence="2" key="1">
    <citation type="submission" date="2023-10" db="EMBL/GenBank/DDBJ databases">
        <authorList>
            <person name="Chen Y."/>
            <person name="Shah S."/>
            <person name="Dougan E. K."/>
            <person name="Thang M."/>
            <person name="Chan C."/>
        </authorList>
    </citation>
    <scope>NUCLEOTIDE SEQUENCE [LARGE SCALE GENOMIC DNA]</scope>
</reference>
<protein>
    <submittedName>
        <fullName evidence="2">Uncharacterized protein</fullName>
    </submittedName>
</protein>
<accession>A0ABN9VRL0</accession>
<sequence>RGPSRARAARVEPCAVGRGGSARPRPRSAAPPRCLNPVPKPAVAKQLQQLQQQLQLKEQHLLLRQAAECLRNAGGGHSAASAGQVPPPRPRSRKRRKRQRSAGQSTSSARGRRPRRNESRRSPAPAQPRRPLARWRSSSRDEPPAVRARLLRTKPSRSASSSANAQKTSGRRSAVSRALAGGSAHLGAGGAPREAYMPGCSGASCARPAPFEHRAGGV</sequence>
<feature type="compositionally biased region" description="Low complexity" evidence="1">
    <location>
        <begin position="21"/>
        <end position="33"/>
    </location>
</feature>
<proteinExistence type="predicted"/>
<organism evidence="2 3">
    <name type="scientific">Prorocentrum cordatum</name>
    <dbReference type="NCBI Taxonomy" id="2364126"/>
    <lineage>
        <taxon>Eukaryota</taxon>
        <taxon>Sar</taxon>
        <taxon>Alveolata</taxon>
        <taxon>Dinophyceae</taxon>
        <taxon>Prorocentrales</taxon>
        <taxon>Prorocentraceae</taxon>
        <taxon>Prorocentrum</taxon>
    </lineage>
</organism>
<evidence type="ECO:0000313" key="3">
    <source>
        <dbReference type="Proteomes" id="UP001189429"/>
    </source>
</evidence>
<gene>
    <name evidence="2" type="ORF">PCOR1329_LOCUS60217</name>
</gene>
<feature type="region of interest" description="Disordered" evidence="1">
    <location>
        <begin position="1"/>
        <end position="40"/>
    </location>
</feature>
<keyword evidence="3" id="KW-1185">Reference proteome</keyword>
<dbReference type="EMBL" id="CAUYUJ010017531">
    <property type="protein sequence ID" value="CAK0875582.1"/>
    <property type="molecule type" value="Genomic_DNA"/>
</dbReference>
<feature type="compositionally biased region" description="Polar residues" evidence="1">
    <location>
        <begin position="156"/>
        <end position="168"/>
    </location>
</feature>
<name>A0ABN9VRL0_9DINO</name>